<keyword evidence="3" id="KW-1185">Reference proteome</keyword>
<dbReference type="RefSeq" id="WP_073104129.1">
    <property type="nucleotide sequence ID" value="NZ_FQZY01000006.1"/>
</dbReference>
<feature type="transmembrane region" description="Helical" evidence="1">
    <location>
        <begin position="503"/>
        <end position="522"/>
    </location>
</feature>
<proteinExistence type="predicted"/>
<gene>
    <name evidence="2" type="ORF">SAMN02745243_00320</name>
</gene>
<keyword evidence="1" id="KW-0812">Transmembrane</keyword>
<feature type="transmembrane region" description="Helical" evidence="1">
    <location>
        <begin position="152"/>
        <end position="178"/>
    </location>
</feature>
<evidence type="ECO:0000256" key="1">
    <source>
        <dbReference type="SAM" id="Phobius"/>
    </source>
</evidence>
<keyword evidence="1" id="KW-1133">Transmembrane helix</keyword>
<dbReference type="EMBL" id="FQZY01000006">
    <property type="protein sequence ID" value="SHJ32038.1"/>
    <property type="molecule type" value="Genomic_DNA"/>
</dbReference>
<dbReference type="STRING" id="1121950.SAMN02745243_00320"/>
<feature type="transmembrane region" description="Helical" evidence="1">
    <location>
        <begin position="71"/>
        <end position="95"/>
    </location>
</feature>
<evidence type="ECO:0000313" key="3">
    <source>
        <dbReference type="Proteomes" id="UP000184301"/>
    </source>
</evidence>
<feature type="transmembrane region" description="Helical" evidence="1">
    <location>
        <begin position="361"/>
        <end position="381"/>
    </location>
</feature>
<evidence type="ECO:0000313" key="2">
    <source>
        <dbReference type="EMBL" id="SHJ32038.1"/>
    </source>
</evidence>
<dbReference type="OrthoDB" id="138672at2"/>
<accession>A0A1M6IC76</accession>
<feature type="transmembrane region" description="Helical" evidence="1">
    <location>
        <begin position="116"/>
        <end position="140"/>
    </location>
</feature>
<feature type="transmembrane region" description="Helical" evidence="1">
    <location>
        <begin position="474"/>
        <end position="497"/>
    </location>
</feature>
<reference evidence="2 3" key="1">
    <citation type="submission" date="2016-11" db="EMBL/GenBank/DDBJ databases">
        <authorList>
            <person name="Jaros S."/>
            <person name="Januszkiewicz K."/>
            <person name="Wedrychowicz H."/>
        </authorList>
    </citation>
    <scope>NUCLEOTIDE SEQUENCE [LARGE SCALE GENOMIC DNA]</scope>
    <source>
        <strain evidence="2 3">DSM 15480</strain>
    </source>
</reference>
<feature type="transmembrane region" description="Helical" evidence="1">
    <location>
        <begin position="316"/>
        <end position="341"/>
    </location>
</feature>
<feature type="transmembrane region" description="Helical" evidence="1">
    <location>
        <begin position="185"/>
        <end position="206"/>
    </location>
</feature>
<feature type="transmembrane region" description="Helical" evidence="1">
    <location>
        <begin position="408"/>
        <end position="428"/>
    </location>
</feature>
<dbReference type="AlphaFoldDB" id="A0A1M6IC76"/>
<sequence length="529" mass="58630">MPGKLFTLLLAQYKNQSSLNVLRHETDTKKKHRMMGVYAGMAIVFVMMVGYSFAIAYGYGYLKMAYVIPGYSLAISSIIALVFTFVKTNGFLFAFKDYDMVMALPVSTKTVITAKFLYMYINNLIFSLCVMIPMCAGYAIWERPGVRTWLIWLIGACFAPLIPMSLAALAGALIAAIGSRFRFKVFVQVVLTLLLLAAAFSLNFIFTGAGSNAEFFQRMENLGELLEAQIHKLYPVSVIFDRAVNESSVLYLLLFLLLSFGIYVLFVSIVAVKYKAINTALMTGSSHSNYKVSKMESRSMMHALVRKEWKRFTSSVIYLTNVGMGVLLAVSGSVICVFIGIDKVLASMEIGGMQQGFLYAAPFAVAMMLTMTCTTSVSWSLEGKNLWIVKSLPIEESMIFKSKMAFNLLLLVPAALVCDICFAISLKLNIVMTLLYLVVLFAAVVFSTTFGMWAGKKFANFEWENEVEIIKQGLASMLGIFVNMLLEIALAVAAFFLSTLIDGRIVMALFAAVLGFMSVLFYRSVCSFS</sequence>
<organism evidence="2 3">
    <name type="scientific">Hespellia stercorisuis DSM 15480</name>
    <dbReference type="NCBI Taxonomy" id="1121950"/>
    <lineage>
        <taxon>Bacteria</taxon>
        <taxon>Bacillati</taxon>
        <taxon>Bacillota</taxon>
        <taxon>Clostridia</taxon>
        <taxon>Lachnospirales</taxon>
        <taxon>Lachnospiraceae</taxon>
        <taxon>Hespellia</taxon>
    </lineage>
</organism>
<feature type="transmembrane region" description="Helical" evidence="1">
    <location>
        <begin position="434"/>
        <end position="453"/>
    </location>
</feature>
<keyword evidence="1" id="KW-0472">Membrane</keyword>
<dbReference type="Proteomes" id="UP000184301">
    <property type="component" value="Unassembled WGS sequence"/>
</dbReference>
<feature type="transmembrane region" description="Helical" evidence="1">
    <location>
        <begin position="249"/>
        <end position="272"/>
    </location>
</feature>
<feature type="transmembrane region" description="Helical" evidence="1">
    <location>
        <begin position="37"/>
        <end position="59"/>
    </location>
</feature>
<protein>
    <submittedName>
        <fullName evidence="2">ABC-2 type transport system permease protein</fullName>
    </submittedName>
</protein>
<name>A0A1M6IC76_9FIRM</name>